<dbReference type="SMART" id="SM00957">
    <property type="entry name" value="SecA_DEAD"/>
    <property type="match status" value="1"/>
</dbReference>
<keyword evidence="5 12" id="KW-0963">Cytoplasm</keyword>
<dbReference type="InterPro" id="IPR022490">
    <property type="entry name" value="SecA2"/>
</dbReference>
<dbReference type="PANTHER" id="PTHR30612:SF0">
    <property type="entry name" value="CHLOROPLAST PROTEIN-TRANSPORTING ATPASE"/>
    <property type="match status" value="1"/>
</dbReference>
<dbReference type="Gene3D" id="3.90.1440.10">
    <property type="entry name" value="SecA, preprotein cross-linking domain"/>
    <property type="match status" value="1"/>
</dbReference>
<comment type="catalytic activity">
    <reaction evidence="12">
        <text>ATP + H2O + cellular proteinSide 1 = ADP + phosphate + cellular proteinSide 2.</text>
        <dbReference type="EC" id="7.4.2.8"/>
    </reaction>
</comment>
<feature type="domain" description="Helicase C-terminal" evidence="14">
    <location>
        <begin position="405"/>
        <end position="560"/>
    </location>
</feature>
<dbReference type="InterPro" id="IPR001650">
    <property type="entry name" value="Helicase_C-like"/>
</dbReference>
<dbReference type="GO" id="GO:0005886">
    <property type="term" value="C:plasma membrane"/>
    <property type="evidence" value="ECO:0007669"/>
    <property type="project" value="UniProtKB-SubCell"/>
</dbReference>
<dbReference type="PROSITE" id="PS51196">
    <property type="entry name" value="SECA_MOTOR_DEAD"/>
    <property type="match status" value="1"/>
</dbReference>
<dbReference type="GO" id="GO:0005524">
    <property type="term" value="F:ATP binding"/>
    <property type="evidence" value="ECO:0007669"/>
    <property type="project" value="UniProtKB-UniRule"/>
</dbReference>
<evidence type="ECO:0000256" key="6">
    <source>
        <dbReference type="ARBA" id="ARBA00022741"/>
    </source>
</evidence>
<dbReference type="PANTHER" id="PTHR30612">
    <property type="entry name" value="SECA INNER MEMBRANE COMPONENT OF SEC PROTEIN SECRETION SYSTEM"/>
    <property type="match status" value="1"/>
</dbReference>
<dbReference type="Pfam" id="PF01043">
    <property type="entry name" value="SecA_PP_bind"/>
    <property type="match status" value="1"/>
</dbReference>
<dbReference type="InterPro" id="IPR000185">
    <property type="entry name" value="SecA"/>
</dbReference>
<dbReference type="InterPro" id="IPR011115">
    <property type="entry name" value="SecA_DEAD"/>
</dbReference>
<evidence type="ECO:0000256" key="3">
    <source>
        <dbReference type="ARBA" id="ARBA00022448"/>
    </source>
</evidence>
<dbReference type="SUPFAM" id="SSF52540">
    <property type="entry name" value="P-loop containing nucleoside triphosphate hydrolases"/>
    <property type="match status" value="2"/>
</dbReference>
<dbReference type="InterPro" id="IPR014018">
    <property type="entry name" value="SecA_motor_DEAD"/>
</dbReference>
<dbReference type="EC" id="7.4.2.8" evidence="12"/>
<keyword evidence="3 12" id="KW-0813">Transport</keyword>
<keyword evidence="9 12" id="KW-1278">Translocase</keyword>
<dbReference type="Pfam" id="PF07516">
    <property type="entry name" value="SecA_SW"/>
    <property type="match status" value="1"/>
</dbReference>
<evidence type="ECO:0000313" key="17">
    <source>
        <dbReference type="Proteomes" id="UP000245080"/>
    </source>
</evidence>
<evidence type="ECO:0000256" key="9">
    <source>
        <dbReference type="ARBA" id="ARBA00022967"/>
    </source>
</evidence>
<dbReference type="GO" id="GO:0065002">
    <property type="term" value="P:intracellular protein transmembrane transport"/>
    <property type="evidence" value="ECO:0007669"/>
    <property type="project" value="UniProtKB-UniRule"/>
</dbReference>
<dbReference type="GO" id="GO:0008564">
    <property type="term" value="F:protein-exporting ATPase activity"/>
    <property type="evidence" value="ECO:0007669"/>
    <property type="project" value="UniProtKB-EC"/>
</dbReference>
<evidence type="ECO:0000256" key="10">
    <source>
        <dbReference type="ARBA" id="ARBA00023010"/>
    </source>
</evidence>
<name>A0A2V1MYN9_9LACO</name>
<dbReference type="NCBIfam" id="NF006630">
    <property type="entry name" value="PRK09200.1"/>
    <property type="match status" value="1"/>
</dbReference>
<evidence type="ECO:0000259" key="15">
    <source>
        <dbReference type="PROSITE" id="PS51196"/>
    </source>
</evidence>
<dbReference type="InterPro" id="IPR011116">
    <property type="entry name" value="SecA_Wing/Scaffold"/>
</dbReference>
<reference evidence="16 17" key="1">
    <citation type="journal article" date="2018" name="Int. J. Syst. Evol. Microbiol.">
        <title>Lactobacillus bambusae sp. nov., isolated from a traditional fermented Ma-bamboo shoots of Taiwan.</title>
        <authorList>
            <person name="Wang L.-T."/>
        </authorList>
    </citation>
    <scope>NUCLEOTIDE SEQUENCE [LARGE SCALE GENOMIC DNA]</scope>
    <source>
        <strain evidence="16 17">BS-W1</strain>
    </source>
</reference>
<dbReference type="SMART" id="SM00958">
    <property type="entry name" value="SecA_PP_bind"/>
    <property type="match status" value="1"/>
</dbReference>
<comment type="subcellular location">
    <subcellularLocation>
        <location evidence="12">Cell membrane</location>
        <topology evidence="12">Peripheral membrane protein</topology>
        <orientation evidence="12">Cytoplasmic side</orientation>
    </subcellularLocation>
    <subcellularLocation>
        <location evidence="12">Cytoplasm</location>
    </subcellularLocation>
    <subcellularLocation>
        <location evidence="1">Membrane</location>
        <topology evidence="1">Peripheral membrane protein</topology>
    </subcellularLocation>
    <text evidence="12">Distribution is 50-50.</text>
</comment>
<dbReference type="InterPro" id="IPR027417">
    <property type="entry name" value="P-loop_NTPase"/>
</dbReference>
<dbReference type="HAMAP" id="MF_01382">
    <property type="entry name" value="SecA"/>
    <property type="match status" value="1"/>
</dbReference>
<evidence type="ECO:0000259" key="13">
    <source>
        <dbReference type="PROSITE" id="PS51192"/>
    </source>
</evidence>
<dbReference type="Pfam" id="PF07517">
    <property type="entry name" value="SecA_DEAD"/>
    <property type="match status" value="1"/>
</dbReference>
<feature type="domain" description="Helicase ATP-binding" evidence="13">
    <location>
        <begin position="74"/>
        <end position="229"/>
    </location>
</feature>
<dbReference type="GO" id="GO:0031522">
    <property type="term" value="C:cell envelope Sec protein transport complex"/>
    <property type="evidence" value="ECO:0007669"/>
    <property type="project" value="TreeGrafter"/>
</dbReference>
<dbReference type="PROSITE" id="PS51194">
    <property type="entry name" value="HELICASE_CTER"/>
    <property type="match status" value="1"/>
</dbReference>
<evidence type="ECO:0000256" key="1">
    <source>
        <dbReference type="ARBA" id="ARBA00004170"/>
    </source>
</evidence>
<evidence type="ECO:0000256" key="11">
    <source>
        <dbReference type="ARBA" id="ARBA00023136"/>
    </source>
</evidence>
<comment type="subunit">
    <text evidence="12">Monomer and homodimer. Part of the essential Sec protein translocation apparatus which comprises SecA, SecYEG and auxiliary proteins SecDF. Other proteins may also be involved.</text>
</comment>
<dbReference type="GO" id="GO:0043952">
    <property type="term" value="P:protein transport by the Sec complex"/>
    <property type="evidence" value="ECO:0007669"/>
    <property type="project" value="TreeGrafter"/>
</dbReference>
<dbReference type="GO" id="GO:0017038">
    <property type="term" value="P:protein import"/>
    <property type="evidence" value="ECO:0007669"/>
    <property type="project" value="InterPro"/>
</dbReference>
<keyword evidence="4 12" id="KW-1003">Cell membrane</keyword>
<dbReference type="SUPFAM" id="SSF81767">
    <property type="entry name" value="Pre-protein crosslinking domain of SecA"/>
    <property type="match status" value="1"/>
</dbReference>
<dbReference type="InterPro" id="IPR014001">
    <property type="entry name" value="Helicase_ATP-bd"/>
</dbReference>
<comment type="caution">
    <text evidence="16">The sequence shown here is derived from an EMBL/GenBank/DDBJ whole genome shotgun (WGS) entry which is preliminary data.</text>
</comment>
<dbReference type="PROSITE" id="PS51192">
    <property type="entry name" value="HELICASE_ATP_BIND_1"/>
    <property type="match status" value="1"/>
</dbReference>
<keyword evidence="7 12" id="KW-0067">ATP-binding</keyword>
<evidence type="ECO:0000256" key="12">
    <source>
        <dbReference type="HAMAP-Rule" id="MF_01382"/>
    </source>
</evidence>
<dbReference type="GO" id="GO:0006605">
    <property type="term" value="P:protein targeting"/>
    <property type="evidence" value="ECO:0007669"/>
    <property type="project" value="UniProtKB-UniRule"/>
</dbReference>
<keyword evidence="10 12" id="KW-0811">Translocation</keyword>
<feature type="binding site" evidence="12">
    <location>
        <begin position="90"/>
        <end position="94"/>
    </location>
    <ligand>
        <name>ATP</name>
        <dbReference type="ChEBI" id="CHEBI:30616"/>
    </ligand>
</feature>
<dbReference type="Proteomes" id="UP000245080">
    <property type="component" value="Unassembled WGS sequence"/>
</dbReference>
<dbReference type="Gene3D" id="3.40.50.300">
    <property type="entry name" value="P-loop containing nucleotide triphosphate hydrolases"/>
    <property type="match status" value="2"/>
</dbReference>
<dbReference type="OrthoDB" id="9762243at2"/>
<dbReference type="GO" id="GO:0005829">
    <property type="term" value="C:cytosol"/>
    <property type="evidence" value="ECO:0007669"/>
    <property type="project" value="TreeGrafter"/>
</dbReference>
<dbReference type="InterPro" id="IPR044722">
    <property type="entry name" value="SecA_SF2_C"/>
</dbReference>
<keyword evidence="6 12" id="KW-0547">Nucleotide-binding</keyword>
<dbReference type="NCBIfam" id="TIGR03714">
    <property type="entry name" value="secA2"/>
    <property type="match status" value="1"/>
</dbReference>
<keyword evidence="11 12" id="KW-0472">Membrane</keyword>
<dbReference type="AlphaFoldDB" id="A0A2V1MYN9"/>
<evidence type="ECO:0000256" key="7">
    <source>
        <dbReference type="ARBA" id="ARBA00022840"/>
    </source>
</evidence>
<feature type="binding site" evidence="12">
    <location>
        <position position="483"/>
    </location>
    <ligand>
        <name>ATP</name>
        <dbReference type="ChEBI" id="CHEBI:30616"/>
    </ligand>
</feature>
<dbReference type="Pfam" id="PF21090">
    <property type="entry name" value="P-loop_SecA"/>
    <property type="match status" value="1"/>
</dbReference>
<proteinExistence type="inferred from homology"/>
<evidence type="ECO:0000259" key="14">
    <source>
        <dbReference type="PROSITE" id="PS51194"/>
    </source>
</evidence>
<dbReference type="EMBL" id="QCXQ01000003">
    <property type="protein sequence ID" value="PWF99882.1"/>
    <property type="molecule type" value="Genomic_DNA"/>
</dbReference>
<dbReference type="InterPro" id="IPR036670">
    <property type="entry name" value="SecA_X-link_sf"/>
</dbReference>
<keyword evidence="17" id="KW-1185">Reference proteome</keyword>
<organism evidence="16 17">
    <name type="scientific">Levilactobacillus bambusae</name>
    <dbReference type="NCBI Taxonomy" id="2024736"/>
    <lineage>
        <taxon>Bacteria</taxon>
        <taxon>Bacillati</taxon>
        <taxon>Bacillota</taxon>
        <taxon>Bacilli</taxon>
        <taxon>Lactobacillales</taxon>
        <taxon>Lactobacillaceae</taxon>
        <taxon>Levilactobacillus</taxon>
    </lineage>
</organism>
<dbReference type="Gene3D" id="1.10.3060.10">
    <property type="entry name" value="Helical scaffold and wing domains of SecA"/>
    <property type="match status" value="1"/>
</dbReference>
<feature type="binding site" evidence="12">
    <location>
        <position position="72"/>
    </location>
    <ligand>
        <name>ATP</name>
        <dbReference type="ChEBI" id="CHEBI:30616"/>
    </ligand>
</feature>
<evidence type="ECO:0000256" key="4">
    <source>
        <dbReference type="ARBA" id="ARBA00022475"/>
    </source>
</evidence>
<keyword evidence="8 12" id="KW-0653">Protein transport</keyword>
<dbReference type="InterPro" id="IPR011130">
    <property type="entry name" value="SecA_preprotein_X-link_dom"/>
</dbReference>
<protein>
    <recommendedName>
        <fullName evidence="12">Protein translocase subunit SecA</fullName>
        <ecNumber evidence="12">7.4.2.8</ecNumber>
    </recommendedName>
</protein>
<dbReference type="CDD" id="cd18803">
    <property type="entry name" value="SF2_C_secA"/>
    <property type="match status" value="1"/>
</dbReference>
<feature type="domain" description="SecA family profile" evidence="15">
    <location>
        <begin position="1"/>
        <end position="561"/>
    </location>
</feature>
<dbReference type="FunFam" id="3.40.50.300:FF:000429">
    <property type="entry name" value="Preprotein translocase subunit SecA"/>
    <property type="match status" value="1"/>
</dbReference>
<dbReference type="PRINTS" id="PR00906">
    <property type="entry name" value="SECA"/>
</dbReference>
<dbReference type="CDD" id="cd17928">
    <property type="entry name" value="DEXDc_SecA"/>
    <property type="match status" value="1"/>
</dbReference>
<dbReference type="SUPFAM" id="SSF81886">
    <property type="entry name" value="Helical scaffold and wing domains of SecA"/>
    <property type="match status" value="1"/>
</dbReference>
<comment type="similarity">
    <text evidence="2 12">Belongs to the SecA family.</text>
</comment>
<comment type="function">
    <text evidence="12">Part of the Sec protein translocase complex. Interacts with the SecYEG preprotein conducting channel. Has a central role in coupling the hydrolysis of ATP to the transfer of proteins into and across the cell membrane, serving as an ATP-driven molecular motor driving the stepwise translocation of polypeptide chains across the membrane.</text>
</comment>
<evidence type="ECO:0000313" key="16">
    <source>
        <dbReference type="EMBL" id="PWF99882.1"/>
    </source>
</evidence>
<dbReference type="InterPro" id="IPR036266">
    <property type="entry name" value="SecA_Wing/Scaffold_sf"/>
</dbReference>
<accession>A0A2V1MYN9</accession>
<evidence type="ECO:0000256" key="2">
    <source>
        <dbReference type="ARBA" id="ARBA00007650"/>
    </source>
</evidence>
<sequence>MKLHKYRRIANRIEKLAPKYQAMSDEDLQAQTQYFRNEIQKGRSLTALMPEAFAAICEADFRVLGLRPYYEQILGGIVLHIGSIAEMKTGEGKTLTATMPMYLNGLTGPGNFLITANEYLARRDAEDIGRVYEWMGLTVASGVPEMGQENAESEKKRIYDSDIVYTTNSAIGFDYLLDNLAASREKQYLHQFGFALIDEIDAILLDMAATPLVISGSPRVKSDLFVTTDQFVKLLTKKVDYQLSDDMQNVWYTEEGLKHAEHYFGIDNVLSEEWHDLYRHLEIALKANFLYLKGRDYVVSDKEVVLLDRTNGRLMTGTKLQSGMHQGLEAKEGVNVSVETRAMASITYQNLFRMFHKLSGMSGTAKTDAAEFAETYNLDTFVIPTHKPTIRDDLKDQLFVSNEEKIEASVDVVKKAYEAGRPILIETGSITMSELYSRVLIREGIPHNLLNAGSAAKEARIVAEAGQKKVVTVATSMAGRGTDIKLGEGVEELGGLFILGTERMESARIDNQLRGRAGRQGSPGESIFYVSLEDDVVIRHAPKRIRLMWQQLRRSQRDGKRPLGNPLTQRSAKRIINSAQKSAENSKRSGRRNTLEYDEIMRIQRNMIYDTRNEIMDQTDLSELTQTTIRHAIDSFFIEHPKPTPGDLVDFIDNNVEQLSDLQLDASLPVRELKQQLFDKAWNDLLARQGEFEEHDQFLYFVKVAFIKAIDASWIEQVDNLQQLKTVTGERSSAGHEPLYEYQKEARQSFRIMRQNMWETVLRNLMLSKLYRQKDGTVKMNFP</sequence>
<evidence type="ECO:0000256" key="8">
    <source>
        <dbReference type="ARBA" id="ARBA00022927"/>
    </source>
</evidence>
<gene>
    <name evidence="16" type="primary">secA2</name>
    <name evidence="12" type="synonym">secA</name>
    <name evidence="16" type="ORF">DCM90_06535</name>
</gene>
<evidence type="ECO:0000256" key="5">
    <source>
        <dbReference type="ARBA" id="ARBA00022490"/>
    </source>
</evidence>